<evidence type="ECO:0000313" key="2">
    <source>
        <dbReference type="Proteomes" id="UP001445472"/>
    </source>
</evidence>
<name>A0ABV1UNU6_9ACTN</name>
<reference evidence="1 2" key="1">
    <citation type="submission" date="2024-06" db="EMBL/GenBank/DDBJ databases">
        <title>The Natural Products Discovery Center: Release of the First 8490 Sequenced Strains for Exploring Actinobacteria Biosynthetic Diversity.</title>
        <authorList>
            <person name="Kalkreuter E."/>
            <person name="Kautsar S.A."/>
            <person name="Yang D."/>
            <person name="Bader C.D."/>
            <person name="Teijaro C.N."/>
            <person name="Fluegel L."/>
            <person name="Davis C.M."/>
            <person name="Simpson J.R."/>
            <person name="Lauterbach L."/>
            <person name="Steele A.D."/>
            <person name="Gui C."/>
            <person name="Meng S."/>
            <person name="Li G."/>
            <person name="Viehrig K."/>
            <person name="Ye F."/>
            <person name="Su P."/>
            <person name="Kiefer A.F."/>
            <person name="Nichols A."/>
            <person name="Cepeda A.J."/>
            <person name="Yan W."/>
            <person name="Fan B."/>
            <person name="Jiang Y."/>
            <person name="Adhikari A."/>
            <person name="Zheng C.-J."/>
            <person name="Schuster L."/>
            <person name="Cowan T.M."/>
            <person name="Smanski M.J."/>
            <person name="Chevrette M.G."/>
            <person name="De Carvalho L.P.S."/>
            <person name="Shen B."/>
        </authorList>
    </citation>
    <scope>NUCLEOTIDE SEQUENCE [LARGE SCALE GENOMIC DNA]</scope>
    <source>
        <strain evidence="1 2">NPDC000837</strain>
    </source>
</reference>
<comment type="caution">
    <text evidence="1">The sequence shown here is derived from an EMBL/GenBank/DDBJ whole genome shotgun (WGS) entry which is preliminary data.</text>
</comment>
<dbReference type="RefSeq" id="WP_351974506.1">
    <property type="nucleotide sequence ID" value="NZ_JBEPBX010000001.1"/>
</dbReference>
<proteinExistence type="predicted"/>
<evidence type="ECO:0000313" key="1">
    <source>
        <dbReference type="EMBL" id="MER6612005.1"/>
    </source>
</evidence>
<dbReference type="EMBL" id="JBEPBX010000001">
    <property type="protein sequence ID" value="MER6612005.1"/>
    <property type="molecule type" value="Genomic_DNA"/>
</dbReference>
<organism evidence="1 2">
    <name type="scientific">Streptomyces xantholiticus</name>
    <dbReference type="NCBI Taxonomy" id="68285"/>
    <lineage>
        <taxon>Bacteria</taxon>
        <taxon>Bacillati</taxon>
        <taxon>Actinomycetota</taxon>
        <taxon>Actinomycetes</taxon>
        <taxon>Kitasatosporales</taxon>
        <taxon>Streptomycetaceae</taxon>
        <taxon>Streptomyces</taxon>
    </lineage>
</organism>
<gene>
    <name evidence="1" type="ORF">ABT276_01010</name>
</gene>
<accession>A0ABV1UNU6</accession>
<dbReference type="Proteomes" id="UP001445472">
    <property type="component" value="Unassembled WGS sequence"/>
</dbReference>
<sequence length="217" mass="24273">MSDTTKSARHLSGLRNARYGEVLLISPGEDGRLKAAVYTTFGLNDCPPERWNALDPRALAEQFEVPMVFLNGPRFWTIDEVTAFEWGDTAMFDGLEARCVAEVRIPAEIDLTGATAKKFYVDSTVKRDTEYVLSSGRPVHALLAPGDRTYVLQAYSHTVDDSQTMDSLATLGRRLRLPQGWQYRVHTPEDDLVVRTVGGDAHVVQDELENTYMLLAH</sequence>
<protein>
    <submittedName>
        <fullName evidence="1">Uncharacterized protein</fullName>
    </submittedName>
</protein>
<keyword evidence="2" id="KW-1185">Reference proteome</keyword>